<dbReference type="Proteomes" id="UP000827976">
    <property type="component" value="Chromosome 6"/>
</dbReference>
<accession>A0ACB7VUU7</accession>
<sequence>MEVMMMGRAPMLRSEGGYMEKRQLFLRSYHFSRKRTTMDRIRRSLVRVRRLILVRLRSARRLPFLVWCRLRLKLRCLCPSRRRQFQRLLVNPRPLACNNTDCWPWSSIHTTS</sequence>
<protein>
    <submittedName>
        <fullName evidence="1">Uncharacterized protein</fullName>
    </submittedName>
</protein>
<dbReference type="EMBL" id="CM037016">
    <property type="protein sequence ID" value="KAH7678517.1"/>
    <property type="molecule type" value="Genomic_DNA"/>
</dbReference>
<proteinExistence type="predicted"/>
<organism evidence="1 2">
    <name type="scientific">Dioscorea alata</name>
    <name type="common">Purple yam</name>
    <dbReference type="NCBI Taxonomy" id="55571"/>
    <lineage>
        <taxon>Eukaryota</taxon>
        <taxon>Viridiplantae</taxon>
        <taxon>Streptophyta</taxon>
        <taxon>Embryophyta</taxon>
        <taxon>Tracheophyta</taxon>
        <taxon>Spermatophyta</taxon>
        <taxon>Magnoliopsida</taxon>
        <taxon>Liliopsida</taxon>
        <taxon>Dioscoreales</taxon>
        <taxon>Dioscoreaceae</taxon>
        <taxon>Dioscorea</taxon>
    </lineage>
</organism>
<comment type="caution">
    <text evidence="1">The sequence shown here is derived from an EMBL/GenBank/DDBJ whole genome shotgun (WGS) entry which is preliminary data.</text>
</comment>
<gene>
    <name evidence="1" type="ORF">IHE45_06G001200</name>
</gene>
<evidence type="ECO:0000313" key="2">
    <source>
        <dbReference type="Proteomes" id="UP000827976"/>
    </source>
</evidence>
<keyword evidence="2" id="KW-1185">Reference proteome</keyword>
<evidence type="ECO:0000313" key="1">
    <source>
        <dbReference type="EMBL" id="KAH7678517.1"/>
    </source>
</evidence>
<reference evidence="2" key="1">
    <citation type="journal article" date="2022" name="Nat. Commun.">
        <title>Chromosome evolution and the genetic basis of agronomically important traits in greater yam.</title>
        <authorList>
            <person name="Bredeson J.V."/>
            <person name="Lyons J.B."/>
            <person name="Oniyinde I.O."/>
            <person name="Okereke N.R."/>
            <person name="Kolade O."/>
            <person name="Nnabue I."/>
            <person name="Nwadili C.O."/>
            <person name="Hribova E."/>
            <person name="Parker M."/>
            <person name="Nwogha J."/>
            <person name="Shu S."/>
            <person name="Carlson J."/>
            <person name="Kariba R."/>
            <person name="Muthemba S."/>
            <person name="Knop K."/>
            <person name="Barton G.J."/>
            <person name="Sherwood A.V."/>
            <person name="Lopez-Montes A."/>
            <person name="Asiedu R."/>
            <person name="Jamnadass R."/>
            <person name="Muchugi A."/>
            <person name="Goodstein D."/>
            <person name="Egesi C.N."/>
            <person name="Featherston J."/>
            <person name="Asfaw A."/>
            <person name="Simpson G.G."/>
            <person name="Dolezel J."/>
            <person name="Hendre P.S."/>
            <person name="Van Deynze A."/>
            <person name="Kumar P.L."/>
            <person name="Obidiegwu J.E."/>
            <person name="Bhattacharjee R."/>
            <person name="Rokhsar D.S."/>
        </authorList>
    </citation>
    <scope>NUCLEOTIDE SEQUENCE [LARGE SCALE GENOMIC DNA]</scope>
    <source>
        <strain evidence="2">cv. TDa95/00328</strain>
    </source>
</reference>
<name>A0ACB7VUU7_DIOAL</name>